<gene>
    <name evidence="4" type="ORF">CFBP5877_27405</name>
</gene>
<proteinExistence type="inferred from homology"/>
<evidence type="ECO:0000256" key="1">
    <source>
        <dbReference type="ARBA" id="ARBA00006484"/>
    </source>
</evidence>
<evidence type="ECO:0000256" key="3">
    <source>
        <dbReference type="ARBA" id="ARBA00023002"/>
    </source>
</evidence>
<organism evidence="4 5">
    <name type="scientific">Agrobacterium tumefaciens</name>
    <dbReference type="NCBI Taxonomy" id="358"/>
    <lineage>
        <taxon>Bacteria</taxon>
        <taxon>Pseudomonadati</taxon>
        <taxon>Pseudomonadota</taxon>
        <taxon>Alphaproteobacteria</taxon>
        <taxon>Hyphomicrobiales</taxon>
        <taxon>Rhizobiaceae</taxon>
        <taxon>Rhizobium/Agrobacterium group</taxon>
        <taxon>Agrobacterium</taxon>
        <taxon>Agrobacterium tumefaciens complex</taxon>
    </lineage>
</organism>
<sequence>MVSLNQIFSVEGKKAIVTGGASGLGLAIAEALLENGAHVAIIDNHAERLEAETARLTDNGFQVSAHLGDVANEAIGSIIRSAVEALGGVDIVFANAGVTGGYGPSTGKNEAGLFENIDLGAWHRTLGINLTGVVHTLKQVVPALKEQRSGRIIVTASIAGLRANPSIGYSYTASKSALVLLIKELALELAPYGVNVNGLAPGPFKTNINDGRFFNAENEAGEAATVPVGRLGEPKEIKGLALLLASAASSYITGAVIPIDGGKTAGA</sequence>
<evidence type="ECO:0000313" key="4">
    <source>
        <dbReference type="EMBL" id="QCL82825.1"/>
    </source>
</evidence>
<dbReference type="PANTHER" id="PTHR43618">
    <property type="entry name" value="7-ALPHA-HYDROXYSTEROID DEHYDROGENASE"/>
    <property type="match status" value="1"/>
</dbReference>
<dbReference type="InterPro" id="IPR052178">
    <property type="entry name" value="Sec_Metab_Biosynth_SDR"/>
</dbReference>
<dbReference type="InterPro" id="IPR036291">
    <property type="entry name" value="NAD(P)-bd_dom_sf"/>
</dbReference>
<dbReference type="PANTHER" id="PTHR43618:SF2">
    <property type="entry name" value="CHAIN DEHYDROGENASE, PUTATIVE (AFU_ORTHOLOGUE AFUA_6G06930)-RELATED"/>
    <property type="match status" value="1"/>
</dbReference>
<keyword evidence="2" id="KW-0521">NADP</keyword>
<dbReference type="CDD" id="cd05233">
    <property type="entry name" value="SDR_c"/>
    <property type="match status" value="1"/>
</dbReference>
<geneLocation type="plasmid" evidence="5">
    <name>patcfbp5877b</name>
</geneLocation>
<dbReference type="AlphaFoldDB" id="A0AAE6BHA2"/>
<dbReference type="SUPFAM" id="SSF51735">
    <property type="entry name" value="NAD(P)-binding Rossmann-fold domains"/>
    <property type="match status" value="1"/>
</dbReference>
<keyword evidence="4" id="KW-0614">Plasmid</keyword>
<evidence type="ECO:0000313" key="5">
    <source>
        <dbReference type="Proteomes" id="UP000298579"/>
    </source>
</evidence>
<protein>
    <submittedName>
        <fullName evidence="4">SDR family oxidoreductase</fullName>
    </submittedName>
</protein>
<dbReference type="PRINTS" id="PR00080">
    <property type="entry name" value="SDRFAMILY"/>
</dbReference>
<keyword evidence="3" id="KW-0560">Oxidoreductase</keyword>
<accession>A0AAE6BHA2</accession>
<dbReference type="InterPro" id="IPR002347">
    <property type="entry name" value="SDR_fam"/>
</dbReference>
<dbReference type="Gene3D" id="3.40.50.720">
    <property type="entry name" value="NAD(P)-binding Rossmann-like Domain"/>
    <property type="match status" value="1"/>
</dbReference>
<dbReference type="PRINTS" id="PR00081">
    <property type="entry name" value="GDHRDH"/>
</dbReference>
<dbReference type="Pfam" id="PF13561">
    <property type="entry name" value="adh_short_C2"/>
    <property type="match status" value="1"/>
</dbReference>
<dbReference type="Proteomes" id="UP000298579">
    <property type="component" value="Plasmid pAtCFBP5877b"/>
</dbReference>
<dbReference type="GO" id="GO:0016491">
    <property type="term" value="F:oxidoreductase activity"/>
    <property type="evidence" value="ECO:0007669"/>
    <property type="project" value="UniProtKB-KW"/>
</dbReference>
<dbReference type="PROSITE" id="PS00061">
    <property type="entry name" value="ADH_SHORT"/>
    <property type="match status" value="1"/>
</dbReference>
<dbReference type="EMBL" id="CP039900">
    <property type="protein sequence ID" value="QCL82825.1"/>
    <property type="molecule type" value="Genomic_DNA"/>
</dbReference>
<name>A0AAE6BHA2_AGRTU</name>
<comment type="similarity">
    <text evidence="1">Belongs to the short-chain dehydrogenases/reductases (SDR) family.</text>
</comment>
<dbReference type="InterPro" id="IPR020904">
    <property type="entry name" value="Sc_DH/Rdtase_CS"/>
</dbReference>
<reference evidence="4 5" key="1">
    <citation type="submission" date="2019-04" db="EMBL/GenBank/DDBJ databases">
        <title>Complete genome sequence of Agrobacterium tumefaciens CFBP5877.</title>
        <authorList>
            <person name="Huang Y.-Y."/>
            <person name="Chiang H.-Y."/>
            <person name="Chou L."/>
            <person name="Lai E.-M."/>
            <person name="Kuo C.-H."/>
        </authorList>
    </citation>
    <scope>NUCLEOTIDE SEQUENCE [LARGE SCALE GENOMIC DNA]</scope>
    <source>
        <strain evidence="4 5">CFBP5877</strain>
        <plasmid evidence="5">patcfbp5877b</plasmid>
    </source>
</reference>
<dbReference type="FunFam" id="3.40.50.720:FF:000084">
    <property type="entry name" value="Short-chain dehydrogenase reductase"/>
    <property type="match status" value="1"/>
</dbReference>
<evidence type="ECO:0000256" key="2">
    <source>
        <dbReference type="ARBA" id="ARBA00022857"/>
    </source>
</evidence>